<proteinExistence type="predicted"/>
<keyword evidence="1" id="KW-0732">Signal</keyword>
<keyword evidence="3" id="KW-1185">Reference proteome</keyword>
<gene>
    <name evidence="2" type="ORF">K470DRAFT_172841</name>
</gene>
<reference evidence="2" key="1">
    <citation type="journal article" date="2020" name="Stud. Mycol.">
        <title>101 Dothideomycetes genomes: a test case for predicting lifestyles and emergence of pathogens.</title>
        <authorList>
            <person name="Haridas S."/>
            <person name="Albert R."/>
            <person name="Binder M."/>
            <person name="Bloem J."/>
            <person name="Labutti K."/>
            <person name="Salamov A."/>
            <person name="Andreopoulos B."/>
            <person name="Baker S."/>
            <person name="Barry K."/>
            <person name="Bills G."/>
            <person name="Bluhm B."/>
            <person name="Cannon C."/>
            <person name="Castanera R."/>
            <person name="Culley D."/>
            <person name="Daum C."/>
            <person name="Ezra D."/>
            <person name="Gonzalez J."/>
            <person name="Henrissat B."/>
            <person name="Kuo A."/>
            <person name="Liang C."/>
            <person name="Lipzen A."/>
            <person name="Lutzoni F."/>
            <person name="Magnuson J."/>
            <person name="Mondo S."/>
            <person name="Nolan M."/>
            <person name="Ohm R."/>
            <person name="Pangilinan J."/>
            <person name="Park H.-J."/>
            <person name="Ramirez L."/>
            <person name="Alfaro M."/>
            <person name="Sun H."/>
            <person name="Tritt A."/>
            <person name="Yoshinaga Y."/>
            <person name="Zwiers L.-H."/>
            <person name="Turgeon B."/>
            <person name="Goodwin S."/>
            <person name="Spatafora J."/>
            <person name="Crous P."/>
            <person name="Grigoriev I."/>
        </authorList>
    </citation>
    <scope>NUCLEOTIDE SEQUENCE</scope>
    <source>
        <strain evidence="2">CBS 480.64</strain>
    </source>
</reference>
<name>A0A6A7BQ91_9PEZI</name>
<dbReference type="AlphaFoldDB" id="A0A6A7BQ91"/>
<dbReference type="Proteomes" id="UP000799421">
    <property type="component" value="Unassembled WGS sequence"/>
</dbReference>
<protein>
    <submittedName>
        <fullName evidence="2">Uncharacterized protein</fullName>
    </submittedName>
</protein>
<evidence type="ECO:0000313" key="3">
    <source>
        <dbReference type="Proteomes" id="UP000799421"/>
    </source>
</evidence>
<feature type="chain" id="PRO_5025419292" evidence="1">
    <location>
        <begin position="17"/>
        <end position="149"/>
    </location>
</feature>
<feature type="signal peptide" evidence="1">
    <location>
        <begin position="1"/>
        <end position="16"/>
    </location>
</feature>
<dbReference type="EMBL" id="MU006045">
    <property type="protein sequence ID" value="KAF2857404.1"/>
    <property type="molecule type" value="Genomic_DNA"/>
</dbReference>
<evidence type="ECO:0000256" key="1">
    <source>
        <dbReference type="SAM" id="SignalP"/>
    </source>
</evidence>
<accession>A0A6A7BQ91</accession>
<evidence type="ECO:0000313" key="2">
    <source>
        <dbReference type="EMBL" id="KAF2857404.1"/>
    </source>
</evidence>
<organism evidence="2 3">
    <name type="scientific">Piedraia hortae CBS 480.64</name>
    <dbReference type="NCBI Taxonomy" id="1314780"/>
    <lineage>
        <taxon>Eukaryota</taxon>
        <taxon>Fungi</taxon>
        <taxon>Dikarya</taxon>
        <taxon>Ascomycota</taxon>
        <taxon>Pezizomycotina</taxon>
        <taxon>Dothideomycetes</taxon>
        <taxon>Dothideomycetidae</taxon>
        <taxon>Capnodiales</taxon>
        <taxon>Piedraiaceae</taxon>
        <taxon>Piedraia</taxon>
    </lineage>
</organism>
<sequence>MTNVLAAFRAFTAGLLDDVAVWGESANWICGCAPSRARCASCRVQSCEMWIWAASHSLAKAVSTYTRAKNVEEQVERRVLAATQEPKNRCTNGMSWPYKKNSTTRGIIQCKAYTLTDTSARISSLLSAWAAASTASTLQSFYLLGPRHE</sequence>